<gene>
    <name evidence="2" type="ORF">L249_2051</name>
</gene>
<comment type="caution">
    <text evidence="2">The sequence shown here is derived from an EMBL/GenBank/DDBJ whole genome shotgun (WGS) entry which is preliminary data.</text>
</comment>
<feature type="region of interest" description="Disordered" evidence="1">
    <location>
        <begin position="224"/>
        <end position="244"/>
    </location>
</feature>
<accession>A0A367LNJ8</accession>
<feature type="region of interest" description="Disordered" evidence="1">
    <location>
        <begin position="278"/>
        <end position="309"/>
    </location>
</feature>
<evidence type="ECO:0000313" key="3">
    <source>
        <dbReference type="Proteomes" id="UP000253664"/>
    </source>
</evidence>
<evidence type="ECO:0000256" key="1">
    <source>
        <dbReference type="SAM" id="MobiDB-lite"/>
    </source>
</evidence>
<feature type="non-terminal residue" evidence="2">
    <location>
        <position position="1"/>
    </location>
</feature>
<name>A0A367LNJ8_9HYPO</name>
<reference evidence="2 3" key="1">
    <citation type="journal article" date="2015" name="BMC Genomics">
        <title>Insights from the genome of Ophiocordyceps polyrhachis-furcata to pathogenicity and host specificity in insect fungi.</title>
        <authorList>
            <person name="Wichadakul D."/>
            <person name="Kobmoo N."/>
            <person name="Ingsriswang S."/>
            <person name="Tangphatsornruang S."/>
            <person name="Chantasingh D."/>
            <person name="Luangsa-ard J.J."/>
            <person name="Eurwilaichitr L."/>
        </authorList>
    </citation>
    <scope>NUCLEOTIDE SEQUENCE [LARGE SCALE GENOMIC DNA]</scope>
    <source>
        <strain evidence="2 3">BCC 54312</strain>
    </source>
</reference>
<dbReference type="AlphaFoldDB" id="A0A367LNJ8"/>
<feature type="non-terminal residue" evidence="2">
    <location>
        <position position="490"/>
    </location>
</feature>
<feature type="region of interest" description="Disordered" evidence="1">
    <location>
        <begin position="1"/>
        <end position="30"/>
    </location>
</feature>
<keyword evidence="3" id="KW-1185">Reference proteome</keyword>
<evidence type="ECO:0000313" key="2">
    <source>
        <dbReference type="EMBL" id="RCI16013.1"/>
    </source>
</evidence>
<organism evidence="2 3">
    <name type="scientific">Ophiocordyceps polyrhachis-furcata BCC 54312</name>
    <dbReference type="NCBI Taxonomy" id="1330021"/>
    <lineage>
        <taxon>Eukaryota</taxon>
        <taxon>Fungi</taxon>
        <taxon>Dikarya</taxon>
        <taxon>Ascomycota</taxon>
        <taxon>Pezizomycotina</taxon>
        <taxon>Sordariomycetes</taxon>
        <taxon>Hypocreomycetidae</taxon>
        <taxon>Hypocreales</taxon>
        <taxon>Ophiocordycipitaceae</taxon>
        <taxon>Ophiocordyceps</taxon>
    </lineage>
</organism>
<feature type="compositionally biased region" description="Polar residues" evidence="1">
    <location>
        <begin position="224"/>
        <end position="240"/>
    </location>
</feature>
<sequence length="490" mass="54405">LPEDIVYNTQPLRPGPPPPSPQRKQKTAGGHLRSHSIHISCAPGLHKNRIYIDACLDPVESPWVACLIPTCADKKKGGGPTPGSDEFRAATARGKGQLPTALFHIQKKDIVSQLAWNLNPTSSLQRPHSMQGGYCDGRHIKFKASSRLFYPLLPLYSDLRDGYLSPESDWCSMILALSTTAQNPFTGKKELDPTAATDIFATFRFPESSSRDCYTLRDGSQFTKTEQRRYSSPTTHTSSLPYHVAPSRLTGPLHTFGTANPSPHMSISVQDKSLIAPDKASGPYLREKKKRRQDGRGRHAEPSEPFMHLSVSSSSRRLCHGCDAEYPRASKPASQLIILVDTESASVLANISNNIGVYSPRIIPLFRLSPAGRGCLPLPIRPKRIHTYAPSKTAMMRRKVDTWRCEMPHGVKGSHVYMRMTIQRRLCKQVPPEGTSKSSIESPKIATAHTLFSPSPCPLPRAGKENDMQKKTNLIAYQRYRSRHMVVAWG</sequence>
<dbReference type="EMBL" id="LKCN02000001">
    <property type="protein sequence ID" value="RCI16013.1"/>
    <property type="molecule type" value="Genomic_DNA"/>
</dbReference>
<dbReference type="Proteomes" id="UP000253664">
    <property type="component" value="Unassembled WGS sequence"/>
</dbReference>
<protein>
    <submittedName>
        <fullName evidence="2">Uncharacterized protein</fullName>
    </submittedName>
</protein>
<proteinExistence type="predicted"/>